<feature type="region of interest" description="Disordered" evidence="7">
    <location>
        <begin position="2225"/>
        <end position="2250"/>
    </location>
</feature>
<evidence type="ECO:0000256" key="3">
    <source>
        <dbReference type="ARBA" id="ARBA00022737"/>
    </source>
</evidence>
<dbReference type="PROSITE" id="PS50022">
    <property type="entry name" value="FA58C_3"/>
    <property type="match status" value="14"/>
</dbReference>
<evidence type="ECO:0000256" key="4">
    <source>
        <dbReference type="ARBA" id="ARBA00022989"/>
    </source>
</evidence>
<dbReference type="PROSITE" id="PS01285">
    <property type="entry name" value="FA58C_1"/>
    <property type="match status" value="6"/>
</dbReference>
<dbReference type="FunFam" id="2.60.120.260:FF:000002">
    <property type="entry name" value="Coagulation factor VIII"/>
    <property type="match status" value="1"/>
</dbReference>
<keyword evidence="5" id="KW-0472">Membrane</keyword>
<protein>
    <submittedName>
        <fullName evidence="9">Hemicentin-1</fullName>
    </submittedName>
</protein>
<dbReference type="PROSITE" id="PS50092">
    <property type="entry name" value="TSP1"/>
    <property type="match status" value="6"/>
</dbReference>
<dbReference type="FunFam" id="2.20.100.10:FF:000001">
    <property type="entry name" value="semaphorin-5A isoform X1"/>
    <property type="match status" value="2"/>
</dbReference>
<dbReference type="FunFam" id="2.60.120.260:FF:000016">
    <property type="entry name" value="Contactin-associated protein-like 4 isoform 1"/>
    <property type="match status" value="10"/>
</dbReference>
<feature type="domain" description="F5/8 type C" evidence="8">
    <location>
        <begin position="796"/>
        <end position="949"/>
    </location>
</feature>
<dbReference type="InterPro" id="IPR008979">
    <property type="entry name" value="Galactose-bd-like_sf"/>
</dbReference>
<feature type="domain" description="F5/8 type C" evidence="8">
    <location>
        <begin position="1"/>
        <end position="143"/>
    </location>
</feature>
<evidence type="ECO:0000313" key="9">
    <source>
        <dbReference type="EMBL" id="PFX32672.1"/>
    </source>
</evidence>
<feature type="domain" description="F5/8 type C" evidence="8">
    <location>
        <begin position="960"/>
        <end position="1106"/>
    </location>
</feature>
<dbReference type="CDD" id="cd00057">
    <property type="entry name" value="FA58C"/>
    <property type="match status" value="13"/>
</dbReference>
<dbReference type="InterPro" id="IPR000421">
    <property type="entry name" value="FA58C"/>
</dbReference>
<feature type="domain" description="F5/8 type C" evidence="8">
    <location>
        <begin position="1282"/>
        <end position="1429"/>
    </location>
</feature>
<feature type="domain" description="F5/8 type C" evidence="8">
    <location>
        <begin position="471"/>
        <end position="624"/>
    </location>
</feature>
<keyword evidence="3" id="KW-0677">Repeat</keyword>
<evidence type="ECO:0000256" key="6">
    <source>
        <dbReference type="ARBA" id="ARBA00023157"/>
    </source>
</evidence>
<evidence type="ECO:0000256" key="7">
    <source>
        <dbReference type="SAM" id="MobiDB-lite"/>
    </source>
</evidence>
<feature type="domain" description="F5/8 type C" evidence="8">
    <location>
        <begin position="635"/>
        <end position="783"/>
    </location>
</feature>
<evidence type="ECO:0000256" key="2">
    <source>
        <dbReference type="ARBA" id="ARBA00022692"/>
    </source>
</evidence>
<evidence type="ECO:0000259" key="8">
    <source>
        <dbReference type="PROSITE" id="PS50022"/>
    </source>
</evidence>
<accession>A0A2B4SVU9</accession>
<feature type="domain" description="F5/8 type C" evidence="8">
    <location>
        <begin position="1441"/>
        <end position="1592"/>
    </location>
</feature>
<feature type="domain" description="F5/8 type C" evidence="8">
    <location>
        <begin position="155"/>
        <end position="301"/>
    </location>
</feature>
<comment type="subcellular location">
    <subcellularLocation>
        <location evidence="1">Membrane</location>
        <topology evidence="1">Single-pass membrane protein</topology>
    </subcellularLocation>
</comment>
<comment type="caution">
    <text evidence="9">The sequence shown here is derived from an EMBL/GenBank/DDBJ whole genome shotgun (WGS) entry which is preliminary data.</text>
</comment>
<dbReference type="Gene3D" id="2.60.120.260">
    <property type="entry name" value="Galactose-binding domain-like"/>
    <property type="match status" value="14"/>
</dbReference>
<keyword evidence="6" id="KW-1015">Disulfide bond</keyword>
<dbReference type="InterPro" id="IPR000884">
    <property type="entry name" value="TSP1_rpt"/>
</dbReference>
<dbReference type="SUPFAM" id="SSF82895">
    <property type="entry name" value="TSP-1 type 1 repeat"/>
    <property type="match status" value="6"/>
</dbReference>
<dbReference type="Pfam" id="PF00754">
    <property type="entry name" value="F5_F8_type_C"/>
    <property type="match status" value="14"/>
</dbReference>
<evidence type="ECO:0000256" key="5">
    <source>
        <dbReference type="ARBA" id="ARBA00023136"/>
    </source>
</evidence>
<feature type="domain" description="F5/8 type C" evidence="8">
    <location>
        <begin position="1118"/>
        <end position="1271"/>
    </location>
</feature>
<proteinExistence type="predicted"/>
<gene>
    <name evidence="9" type="primary">HMCN1</name>
    <name evidence="9" type="ORF">AWC38_SpisGene2482</name>
</gene>
<dbReference type="GO" id="GO:0016020">
    <property type="term" value="C:membrane"/>
    <property type="evidence" value="ECO:0007669"/>
    <property type="project" value="UniProtKB-SubCell"/>
</dbReference>
<organism evidence="9 10">
    <name type="scientific">Stylophora pistillata</name>
    <name type="common">Smooth cauliflower coral</name>
    <dbReference type="NCBI Taxonomy" id="50429"/>
    <lineage>
        <taxon>Eukaryota</taxon>
        <taxon>Metazoa</taxon>
        <taxon>Cnidaria</taxon>
        <taxon>Anthozoa</taxon>
        <taxon>Hexacorallia</taxon>
        <taxon>Scleractinia</taxon>
        <taxon>Astrocoeniina</taxon>
        <taxon>Pocilloporidae</taxon>
        <taxon>Stylophora</taxon>
    </lineage>
</organism>
<name>A0A2B4SVU9_STYPI</name>
<feature type="domain" description="F5/8 type C" evidence="8">
    <location>
        <begin position="2055"/>
        <end position="2205"/>
    </location>
</feature>
<dbReference type="Gene3D" id="2.20.100.10">
    <property type="entry name" value="Thrombospondin type-1 (TSP1) repeat"/>
    <property type="match status" value="6"/>
</dbReference>
<evidence type="ECO:0000256" key="1">
    <source>
        <dbReference type="ARBA" id="ARBA00004167"/>
    </source>
</evidence>
<feature type="domain" description="F5/8 type C" evidence="8">
    <location>
        <begin position="1765"/>
        <end position="1851"/>
    </location>
</feature>
<keyword evidence="2" id="KW-0812">Transmembrane</keyword>
<dbReference type="SMART" id="SM00231">
    <property type="entry name" value="FA58C"/>
    <property type="match status" value="14"/>
</dbReference>
<dbReference type="Proteomes" id="UP000225706">
    <property type="component" value="Unassembled WGS sequence"/>
</dbReference>
<dbReference type="InterPro" id="IPR036383">
    <property type="entry name" value="TSP1_rpt_sf"/>
</dbReference>
<evidence type="ECO:0000313" key="10">
    <source>
        <dbReference type="Proteomes" id="UP000225706"/>
    </source>
</evidence>
<dbReference type="PROSITE" id="PS01286">
    <property type="entry name" value="FA58C_2"/>
    <property type="match status" value="2"/>
</dbReference>
<dbReference type="EMBL" id="LSMT01000020">
    <property type="protein sequence ID" value="PFX32672.1"/>
    <property type="molecule type" value="Genomic_DNA"/>
</dbReference>
<dbReference type="PANTHER" id="PTHR24543">
    <property type="entry name" value="MULTICOPPER OXIDASE-RELATED"/>
    <property type="match status" value="1"/>
</dbReference>
<keyword evidence="4" id="KW-1133">Transmembrane helix</keyword>
<dbReference type="FunFam" id="2.20.100.10:FF:000007">
    <property type="entry name" value="Thrombospondin 1"/>
    <property type="match status" value="2"/>
</dbReference>
<keyword evidence="10" id="KW-1185">Reference proteome</keyword>
<feature type="domain" description="F5/8 type C" evidence="8">
    <location>
        <begin position="1896"/>
        <end position="2043"/>
    </location>
</feature>
<dbReference type="OrthoDB" id="5985519at2759"/>
<feature type="domain" description="F5/8 type C" evidence="8">
    <location>
        <begin position="312"/>
        <end position="459"/>
    </location>
</feature>
<feature type="domain" description="F5/8 type C" evidence="8">
    <location>
        <begin position="1603"/>
        <end position="1753"/>
    </location>
</feature>
<dbReference type="Pfam" id="PF00090">
    <property type="entry name" value="TSP_1"/>
    <property type="match status" value="6"/>
</dbReference>
<reference evidence="10" key="1">
    <citation type="journal article" date="2017" name="bioRxiv">
        <title>Comparative analysis of the genomes of Stylophora pistillata and Acropora digitifera provides evidence for extensive differences between species of corals.</title>
        <authorList>
            <person name="Voolstra C.R."/>
            <person name="Li Y."/>
            <person name="Liew Y.J."/>
            <person name="Baumgarten S."/>
            <person name="Zoccola D."/>
            <person name="Flot J.-F."/>
            <person name="Tambutte S."/>
            <person name="Allemand D."/>
            <person name="Aranda M."/>
        </authorList>
    </citation>
    <scope>NUCLEOTIDE SEQUENCE [LARGE SCALE GENOMIC DNA]</scope>
</reference>
<dbReference type="SUPFAM" id="SSF49785">
    <property type="entry name" value="Galactose-binding domain-like"/>
    <property type="match status" value="14"/>
</dbReference>
<dbReference type="SMART" id="SM00209">
    <property type="entry name" value="TSP1"/>
    <property type="match status" value="6"/>
</dbReference>
<dbReference type="FunFam" id="2.20.100.10:FF:000080">
    <property type="entry name" value="SCO-spondin"/>
    <property type="match status" value="1"/>
</dbReference>
<sequence>MGLEDGKIPNSALSSASEWSAAYAASKGRLNHQSTYIAKRNDKGQWFQVDFGKIVKITSILTQGRHNAAQWVTKFMVSYSLDGGYFSFQLHHPYSVPREYYANRDRLTIVETELDEPIIARVFRVHPVEWYGHISMRLEFVGCDSGFRPPVFPNCMDGLGMEDPNRIPDSAITASSYYNSNYKPSQGRLYQQYDGGSGSWLAKTSDQNQWLQVNLGGWRQVMAFCIQGRLDAAQWLTSYSLAFSYDGVFYRTLHEGFKGNSDQFMPVCHSLGRGQVIARYVRIIPRTWHGHIALRAGFYGCKSGFDIPKIVCASPLGMESGDIEDSAIVASSRYNQWWGPERGRLNEANDGSFQGGWISQYKDSKQFLQIDLQKVTKVTRIATQGRYNAGWWTKSYTLEYSVHGGEFLQYNNGQVLQGNIDYTSAVGHYLDPPIVARFIKINVNEFVGYPSLRVELYGCTEGFSVPKSPQCMNALGMENGNIPDSAISAFSSANVNSYAPSVGRLHFLSAGSGKYGSWAAGANNVNQWFQVDFGRWTRVTAVATQGRQDYNQWVKKYSLSYSYNEVFWATVKNEDGSKQVFNGNSDRYTVVRNLVDRPVVTRYIRIYPEEWYGHVSMRTEFYGCSEGVEPPKIECFSARGMENGAIPDSAIVASSRYNQWWGPERGRLNEKKEGSFHGGWISQYQDDKQFLQIDLQRVTKVTGIATQGRYDAGWWSKTYTLEYSVHGGTFVPYISGNEVFHGNFDYKTAVGRIIDPPIIARYIKINIKTFQGYPSMRVELYGCTVDGDSVPKPPQCMEALGMESGEIPDSAISASSSANVNSYAPSIGRLHFLSSGSGKYGSWAAGANNLLQWLQVDFGDWRKITAVATQGRQDSNQWVKLYSLSFSYDSVFWEVVNNEHGSKQIFKGNLDRYTVVRNTLYRPVITRYIRIHPEEWNGHISMRTEFYGCSKGFDPPKIVCASPLGMESNIIPNSALKSSSVYNQYFGPERSRLNKKQEGSYYGGWASKHGDVGQWLEIDLGKITKVTQIATQGRYDANWWVTKYTLTYSDGGQFKSYKNGEVIIGNSDRNTAEGRILDEPIIARYVRIHPMTWYGHICMRVELFGCREGFNPGPAEECKKILGLQNYQIPDSALSASTSYNVNSMGARNGRLHFQAKSGQYGAWAVKNGKNDPFQYFQVDFGNFAKVTGVATQGRQDGAWWVKTYSLSFSNECVFFEDYKEANVKKIFNGNTDRFTVVSHDLKIPFIAKCVRINPVSWQGLISLRAEFYGCREGFKDPEIVCVSALGLENSQIPDAAILASSQHNIYYGPERARLRKVTQGSYIGGWSPKASNTGEWIQFDLGENTKVTRIAIQGRDNADWWTTSYTLSSKLDGGSFEPYSNGQVFLGSRDRNTPAGSMINPPIIARFIKIHPKTWQGFIALRVELYGCREGFTPPKPPTCVAPLGMQNNQIPDSALRASTSYNVNSMGPRNGRLHFQAKSGQYGAWATSKNDEYQYFEVSFGDWTQVTQVATQGRQDGGWWVKSYILASSDDGVFFKDYQEDNKVKVFTGNSDKYSVVKHTLKNPIITRYLRIKPKTWQGYISLRAEFYGCREGFTPPRPKCKDPLGIESGKIPSTAIVASSMYNQYFGPERGRLRAVKEGSYYGGWAAQYNNAHQFIQYDFGKFVKVTGVATQGRSDANWMVSSYTLAYSLDGVSFTTYGPGDGQVFTGNTQDRNEPGGSIIDPPIITRFIKIRVKTSRGHPALRAEFYGCTEGFEKPKALVCLEALGMQNERIPDSALSASTGIAINGRLHFLYRSGRYGAWIAKRNDRFQFLQANFGDWTKITRVAVQGRSDAEQWVKKFELSYGYDAVFFKAYLEDGAKIRIHPVEWQAHISMRAEFYGCKDGFEPPKLECQAELGMSSGKIPNSAITATTSYNQYYGPERARLNTVKSGSFAGAWLPNSQDLGQWIQVDLGKIAKITRIATRGRQDAGHWVKSFSLTYSVEGGPFIPYNDNQVLPGNTDQNTIVGNILNPPIIAQYIRIHAKEWQSYIALRFELYGCTSGFSIPSIPPCQIQLGMQNGKIPNSALTASSKLNANYGPENARLHFHPVSGRQGAWIPSVQNVNQWLQVDFGVETQVTRIATQGRQNANQYVTKYTLRYSLDKSYWNQYQPYGFTMTFPGNNDRYTVVSHNLPKPIRTRYLRIVPEEWYSYIAIRAEFYGCKTNDGGYSEWGSWSACSKTCGDGRRSRRRSCTNPAPSPGGKDCSDLGPDTQYENCNDGGCPVNGGYSAWGPYGDCSKPCGGGEQTRRRTCTNPPPANGGKGCDRLGPDISTRECNTRNCPIDGGYSNWLEWSDCSATCGGGRRARSRKCDNPIPQYNGKNCVGPSLETEDCNMKDCPRNGGYSAWGPYGKCTKTCGGVDGGYADWNEWSECSANCGGGIRRRNRQCTNPKPQHGGKDCSELGPIHQTEVCNTAGCPVDGGYGPWGSWGDCTITCGKKKGKRTRDRLCNNPAPKDGGKDCSDLGEDSETKSCTPPIKKCPVDGGWENWSDWSKCSVTCGGGEQIRERKCNNPKPGAGGKDCEGDKQETKECNTFKCGPEWKPVGCFKNSNRALDVVLERVGSKSKLSARYAACTSAANSGSVTLFGLDDRRCWTGENAERTFSKYGTSGLCKTKNGLSGGLSESETMFVYEKDASGEWAQKGCYVNKASILALPDSLANDVDKIQGNDNIFEYCKGKAESFGYKLFGVDDNTCWADNDGKNDYDKYGESSTCSVSKSGNGSGKEINGDMFVYRYE</sequence>